<dbReference type="InterPro" id="IPR036034">
    <property type="entry name" value="PDZ_sf"/>
</dbReference>
<feature type="domain" description="PDZ" evidence="1">
    <location>
        <begin position="219"/>
        <end position="290"/>
    </location>
</feature>
<evidence type="ECO:0000313" key="3">
    <source>
        <dbReference type="Proteomes" id="UP000267029"/>
    </source>
</evidence>
<reference evidence="2 3" key="1">
    <citation type="submission" date="2018-10" db="EMBL/GenBank/DDBJ databases">
        <authorList>
            <consortium name="Pathogen Informatics"/>
        </authorList>
    </citation>
    <scope>NUCLEOTIDE SEQUENCE [LARGE SCALE GENOMIC DNA]</scope>
</reference>
<name>A0A0R3ULQ4_MESCO</name>
<dbReference type="OrthoDB" id="2157866at2759"/>
<dbReference type="InterPro" id="IPR001478">
    <property type="entry name" value="PDZ"/>
</dbReference>
<evidence type="ECO:0000313" key="2">
    <source>
        <dbReference type="EMBL" id="VDD82618.1"/>
    </source>
</evidence>
<dbReference type="Gene3D" id="2.30.42.10">
    <property type="match status" value="1"/>
</dbReference>
<protein>
    <recommendedName>
        <fullName evidence="1">PDZ domain-containing protein</fullName>
    </recommendedName>
</protein>
<dbReference type="SMART" id="SM00228">
    <property type="entry name" value="PDZ"/>
    <property type="match status" value="1"/>
</dbReference>
<dbReference type="Proteomes" id="UP000267029">
    <property type="component" value="Unassembled WGS sequence"/>
</dbReference>
<keyword evidence="3" id="KW-1185">Reference proteome</keyword>
<accession>A0A0R3ULQ4</accession>
<proteinExistence type="predicted"/>
<organism evidence="2 3">
    <name type="scientific">Mesocestoides corti</name>
    <name type="common">Flatworm</name>
    <dbReference type="NCBI Taxonomy" id="53468"/>
    <lineage>
        <taxon>Eukaryota</taxon>
        <taxon>Metazoa</taxon>
        <taxon>Spiralia</taxon>
        <taxon>Lophotrochozoa</taxon>
        <taxon>Platyhelminthes</taxon>
        <taxon>Cestoda</taxon>
        <taxon>Eucestoda</taxon>
        <taxon>Cyclophyllidea</taxon>
        <taxon>Mesocestoididae</taxon>
        <taxon>Mesocestoides</taxon>
    </lineage>
</organism>
<dbReference type="SUPFAM" id="SSF50156">
    <property type="entry name" value="PDZ domain-like"/>
    <property type="match status" value="1"/>
</dbReference>
<dbReference type="AlphaFoldDB" id="A0A0R3ULQ4"/>
<evidence type="ECO:0000259" key="1">
    <source>
        <dbReference type="SMART" id="SM00228"/>
    </source>
</evidence>
<dbReference type="EMBL" id="UXSR01005541">
    <property type="protein sequence ID" value="VDD82618.1"/>
    <property type="molecule type" value="Genomic_DNA"/>
</dbReference>
<gene>
    <name evidence="2" type="ORF">MCOS_LOCUS8621</name>
</gene>
<sequence>MLATCLPRRLHGTPGSPADSFARRIEGLEGSTLAFRAKGPVAVNTHTMRAKRPEEFDRPKTPFRDVARSHLYHYSRDLGIPDEVPRIFLAELRNVYPEGFVRRPVWRDINVYRQPGSIKDLTLKAFPGHKFFICAIKYIEFFKQADIHFSDQVLEISSTWLPEHRKPQITSHAESLDYFCLRILPSPYLCKLELRVYNCAVIDEFAIRKRTLENMRSHRDLGFTIHQGCITHVDQFSPAQVCGFKPDYQIVEVNGQSVVSYVDSLIVRLIRNALGRNVGRRVEVAVIPKRVYDVLMDPRKGKHYNVISNAGFNLEFWTAHKVFGVW</sequence>